<evidence type="ECO:0000256" key="2">
    <source>
        <dbReference type="ARBA" id="ARBA00022617"/>
    </source>
</evidence>
<dbReference type="EMBL" id="PUEJ01000006">
    <property type="protein sequence ID" value="PRH85993.1"/>
    <property type="molecule type" value="Genomic_DNA"/>
</dbReference>
<sequence length="184" mass="19393">MSSSSSFELNKIAGAVLGTLMLTLGLSIVAEEIFKQEKPEKAGYELADAAPAATAEAPAASQDPPLAELVAKASVEKGAAIFKKCAACHTDDQSGKNGVGPNLFGVIGGPKGHKADFAYSDAIKALHDKGETWTPDDFYHFIKSPQAFAKGTKMSFAGLPKPQDRADILVYLNSKSEKPIDLPK</sequence>
<evidence type="ECO:0000259" key="8">
    <source>
        <dbReference type="PROSITE" id="PS51007"/>
    </source>
</evidence>
<dbReference type="Proteomes" id="UP000237682">
    <property type="component" value="Unassembled WGS sequence"/>
</dbReference>
<keyword evidence="2 6" id="KW-0349">Heme</keyword>
<keyword evidence="10" id="KW-1185">Reference proteome</keyword>
<dbReference type="GO" id="GO:0046872">
    <property type="term" value="F:metal ion binding"/>
    <property type="evidence" value="ECO:0007669"/>
    <property type="project" value="UniProtKB-KW"/>
</dbReference>
<dbReference type="PANTHER" id="PTHR11961">
    <property type="entry name" value="CYTOCHROME C"/>
    <property type="match status" value="1"/>
</dbReference>
<evidence type="ECO:0000256" key="3">
    <source>
        <dbReference type="ARBA" id="ARBA00022723"/>
    </source>
</evidence>
<dbReference type="RefSeq" id="WP_105863292.1">
    <property type="nucleotide sequence ID" value="NZ_PUEJ01000006.1"/>
</dbReference>
<feature type="domain" description="Cytochrome c" evidence="8">
    <location>
        <begin position="73"/>
        <end position="176"/>
    </location>
</feature>
<proteinExistence type="predicted"/>
<dbReference type="PRINTS" id="PR00604">
    <property type="entry name" value="CYTCHRMECIAB"/>
</dbReference>
<keyword evidence="7" id="KW-0472">Membrane</keyword>
<keyword evidence="4" id="KW-0249">Electron transport</keyword>
<dbReference type="PROSITE" id="PS51007">
    <property type="entry name" value="CYTC"/>
    <property type="match status" value="1"/>
</dbReference>
<evidence type="ECO:0000313" key="9">
    <source>
        <dbReference type="EMBL" id="PRH85993.1"/>
    </source>
</evidence>
<name>A0A2S9Q9G3_9HYPH</name>
<feature type="transmembrane region" description="Helical" evidence="7">
    <location>
        <begin position="12"/>
        <end position="30"/>
    </location>
</feature>
<dbReference type="InterPro" id="IPR009056">
    <property type="entry name" value="Cyt_c-like_dom"/>
</dbReference>
<evidence type="ECO:0000256" key="6">
    <source>
        <dbReference type="PROSITE-ProRule" id="PRU00433"/>
    </source>
</evidence>
<keyword evidence="7" id="KW-1133">Transmembrane helix</keyword>
<dbReference type="GO" id="GO:0020037">
    <property type="term" value="F:heme binding"/>
    <property type="evidence" value="ECO:0007669"/>
    <property type="project" value="InterPro"/>
</dbReference>
<dbReference type="InterPro" id="IPR002327">
    <property type="entry name" value="Cyt_c_1A/1B"/>
</dbReference>
<dbReference type="Gene3D" id="1.10.760.10">
    <property type="entry name" value="Cytochrome c-like domain"/>
    <property type="match status" value="1"/>
</dbReference>
<evidence type="ECO:0000313" key="10">
    <source>
        <dbReference type="Proteomes" id="UP000237682"/>
    </source>
</evidence>
<dbReference type="AlphaFoldDB" id="A0A2S9Q9G3"/>
<keyword evidence="3 6" id="KW-0479">Metal-binding</keyword>
<dbReference type="InterPro" id="IPR036909">
    <property type="entry name" value="Cyt_c-like_dom_sf"/>
</dbReference>
<evidence type="ECO:0000256" key="1">
    <source>
        <dbReference type="ARBA" id="ARBA00022448"/>
    </source>
</evidence>
<dbReference type="Pfam" id="PF00034">
    <property type="entry name" value="Cytochrom_C"/>
    <property type="match status" value="1"/>
</dbReference>
<accession>A0A2S9Q9G3</accession>
<dbReference type="OrthoDB" id="9805828at2"/>
<dbReference type="SUPFAM" id="SSF46626">
    <property type="entry name" value="Cytochrome c"/>
    <property type="match status" value="1"/>
</dbReference>
<protein>
    <submittedName>
        <fullName evidence="9">Cytochrome c family protein</fullName>
    </submittedName>
</protein>
<keyword evidence="1" id="KW-0813">Transport</keyword>
<gene>
    <name evidence="9" type="ORF">C5L14_17180</name>
</gene>
<comment type="caution">
    <text evidence="9">The sequence shown here is derived from an EMBL/GenBank/DDBJ whole genome shotgun (WGS) entry which is preliminary data.</text>
</comment>
<keyword evidence="5 6" id="KW-0408">Iron</keyword>
<keyword evidence="7" id="KW-0812">Transmembrane</keyword>
<evidence type="ECO:0000256" key="4">
    <source>
        <dbReference type="ARBA" id="ARBA00022982"/>
    </source>
</evidence>
<evidence type="ECO:0000256" key="7">
    <source>
        <dbReference type="SAM" id="Phobius"/>
    </source>
</evidence>
<evidence type="ECO:0000256" key="5">
    <source>
        <dbReference type="ARBA" id="ARBA00023004"/>
    </source>
</evidence>
<dbReference type="GO" id="GO:0009055">
    <property type="term" value="F:electron transfer activity"/>
    <property type="evidence" value="ECO:0007669"/>
    <property type="project" value="InterPro"/>
</dbReference>
<organism evidence="9 10">
    <name type="scientific">Labrys okinawensis</name>
    <dbReference type="NCBI Taxonomy" id="346911"/>
    <lineage>
        <taxon>Bacteria</taxon>
        <taxon>Pseudomonadati</taxon>
        <taxon>Pseudomonadota</taxon>
        <taxon>Alphaproteobacteria</taxon>
        <taxon>Hyphomicrobiales</taxon>
        <taxon>Xanthobacteraceae</taxon>
        <taxon>Labrys</taxon>
    </lineage>
</organism>
<reference evidence="9 10" key="1">
    <citation type="submission" date="2018-02" db="EMBL/GenBank/DDBJ databases">
        <title>Whole genome sequencing of endophytic bacterium.</title>
        <authorList>
            <person name="Eedara R."/>
            <person name="Podile A.R."/>
        </authorList>
    </citation>
    <scope>NUCLEOTIDE SEQUENCE [LARGE SCALE GENOMIC DNA]</scope>
    <source>
        <strain evidence="9 10">RP1T</strain>
    </source>
</reference>